<keyword evidence="3" id="KW-1185">Reference proteome</keyword>
<name>A0A8K0JX39_LADFU</name>
<proteinExistence type="predicted"/>
<dbReference type="PANTHER" id="PTHR11012">
    <property type="entry name" value="PROTEIN KINASE-LIKE DOMAIN-CONTAINING"/>
    <property type="match status" value="1"/>
</dbReference>
<dbReference type="OrthoDB" id="411145at2759"/>
<dbReference type="SMART" id="SM00587">
    <property type="entry name" value="CHK"/>
    <property type="match status" value="1"/>
</dbReference>
<feature type="domain" description="CHK kinase-like" evidence="1">
    <location>
        <begin position="117"/>
        <end position="310"/>
    </location>
</feature>
<evidence type="ECO:0000313" key="3">
    <source>
        <dbReference type="Proteomes" id="UP000792457"/>
    </source>
</evidence>
<dbReference type="InterPro" id="IPR004119">
    <property type="entry name" value="EcKL"/>
</dbReference>
<dbReference type="Gene3D" id="3.90.1200.10">
    <property type="match status" value="1"/>
</dbReference>
<evidence type="ECO:0000259" key="1">
    <source>
        <dbReference type="SMART" id="SM00587"/>
    </source>
</evidence>
<reference evidence="2" key="1">
    <citation type="submission" date="2013-04" db="EMBL/GenBank/DDBJ databases">
        <authorList>
            <person name="Qu J."/>
            <person name="Murali S.C."/>
            <person name="Bandaranaike D."/>
            <person name="Bellair M."/>
            <person name="Blankenburg K."/>
            <person name="Chao H."/>
            <person name="Dinh H."/>
            <person name="Doddapaneni H."/>
            <person name="Downs B."/>
            <person name="Dugan-Rocha S."/>
            <person name="Elkadiri S."/>
            <person name="Gnanaolivu R.D."/>
            <person name="Hernandez B."/>
            <person name="Javaid M."/>
            <person name="Jayaseelan J.C."/>
            <person name="Lee S."/>
            <person name="Li M."/>
            <person name="Ming W."/>
            <person name="Munidasa M."/>
            <person name="Muniz J."/>
            <person name="Nguyen L."/>
            <person name="Ongeri F."/>
            <person name="Osuji N."/>
            <person name="Pu L.-L."/>
            <person name="Puazo M."/>
            <person name="Qu C."/>
            <person name="Quiroz J."/>
            <person name="Raj R."/>
            <person name="Weissenberger G."/>
            <person name="Xin Y."/>
            <person name="Zou X."/>
            <person name="Han Y."/>
            <person name="Richards S."/>
            <person name="Worley K."/>
            <person name="Muzny D."/>
            <person name="Gibbs R."/>
        </authorList>
    </citation>
    <scope>NUCLEOTIDE SEQUENCE</scope>
    <source>
        <strain evidence="2">Sampled in the wild</strain>
    </source>
</reference>
<organism evidence="2 3">
    <name type="scientific">Ladona fulva</name>
    <name type="common">Scarce chaser dragonfly</name>
    <name type="synonym">Libellula fulva</name>
    <dbReference type="NCBI Taxonomy" id="123851"/>
    <lineage>
        <taxon>Eukaryota</taxon>
        <taxon>Metazoa</taxon>
        <taxon>Ecdysozoa</taxon>
        <taxon>Arthropoda</taxon>
        <taxon>Hexapoda</taxon>
        <taxon>Insecta</taxon>
        <taxon>Pterygota</taxon>
        <taxon>Palaeoptera</taxon>
        <taxon>Odonata</taxon>
        <taxon>Epiprocta</taxon>
        <taxon>Anisoptera</taxon>
        <taxon>Libelluloidea</taxon>
        <taxon>Libellulidae</taxon>
        <taxon>Ladona</taxon>
    </lineage>
</organism>
<dbReference type="InterPro" id="IPR011009">
    <property type="entry name" value="Kinase-like_dom_sf"/>
</dbReference>
<gene>
    <name evidence="2" type="ORF">J437_LFUL003119</name>
</gene>
<dbReference type="AlphaFoldDB" id="A0A8K0JX39"/>
<dbReference type="Proteomes" id="UP000792457">
    <property type="component" value="Unassembled WGS sequence"/>
</dbReference>
<dbReference type="SUPFAM" id="SSF56112">
    <property type="entry name" value="Protein kinase-like (PK-like)"/>
    <property type="match status" value="1"/>
</dbReference>
<reference evidence="2" key="2">
    <citation type="submission" date="2017-10" db="EMBL/GenBank/DDBJ databases">
        <title>Ladona fulva Genome sequencing and assembly.</title>
        <authorList>
            <person name="Murali S."/>
            <person name="Richards S."/>
            <person name="Bandaranaike D."/>
            <person name="Bellair M."/>
            <person name="Blankenburg K."/>
            <person name="Chao H."/>
            <person name="Dinh H."/>
            <person name="Doddapaneni H."/>
            <person name="Dugan-Rocha S."/>
            <person name="Elkadiri S."/>
            <person name="Gnanaolivu R."/>
            <person name="Hernandez B."/>
            <person name="Skinner E."/>
            <person name="Javaid M."/>
            <person name="Lee S."/>
            <person name="Li M."/>
            <person name="Ming W."/>
            <person name="Munidasa M."/>
            <person name="Muniz J."/>
            <person name="Nguyen L."/>
            <person name="Hughes D."/>
            <person name="Osuji N."/>
            <person name="Pu L.-L."/>
            <person name="Puazo M."/>
            <person name="Qu C."/>
            <person name="Quiroz J."/>
            <person name="Raj R."/>
            <person name="Weissenberger G."/>
            <person name="Xin Y."/>
            <person name="Zou X."/>
            <person name="Han Y."/>
            <person name="Worley K."/>
            <person name="Muzny D."/>
            <person name="Gibbs R."/>
        </authorList>
    </citation>
    <scope>NUCLEOTIDE SEQUENCE</scope>
    <source>
        <strain evidence="2">Sampled in the wild</strain>
    </source>
</reference>
<accession>A0A8K0JX39</accession>
<evidence type="ECO:0000313" key="2">
    <source>
        <dbReference type="EMBL" id="KAG8223754.1"/>
    </source>
</evidence>
<dbReference type="PANTHER" id="PTHR11012:SF30">
    <property type="entry name" value="PROTEIN KINASE-LIKE DOMAIN-CONTAINING"/>
    <property type="match status" value="1"/>
</dbReference>
<dbReference type="EMBL" id="KZ308172">
    <property type="protein sequence ID" value="KAG8223754.1"/>
    <property type="molecule type" value="Genomic_DNA"/>
</dbReference>
<protein>
    <recommendedName>
        <fullName evidence="1">CHK kinase-like domain-containing protein</fullName>
    </recommendedName>
</protein>
<dbReference type="Pfam" id="PF02958">
    <property type="entry name" value="EcKL"/>
    <property type="match status" value="1"/>
</dbReference>
<dbReference type="InterPro" id="IPR015897">
    <property type="entry name" value="CHK_kinase-like"/>
</dbReference>
<comment type="caution">
    <text evidence="2">The sequence shown here is derived from an EMBL/GenBank/DDBJ whole genome shotgun (WGS) entry which is preliminary data.</text>
</comment>
<sequence>MEKAAETDPNAVIYGQVPTWLNKEYFQNNLWPESKESIKAKLCMEDGKTHWVIAKCLPSNPIRQMMSEQLGTFRKEIFLYQELLPAYTQLCERMGIKGSPPWAKCLYANKDGVSDIIIMEDLKQEGYIMGDRMNGLSLEQLRLVLNSLGLYHALSLVYKNENSDNFHSKVKKQFEVPKSALEMMRSIMSGSVSAIENLVRGWGFNAEADKIASMKDTSVETLVEMIQDFDEESAVVNHGDFWINNLLFKDTPEEDRKLKILDFQMPWYTSPAMDLIYLMGSSTNTEIRRKYWKTLLEEAYLSAVRNTLKKLGHADLLK</sequence>